<evidence type="ECO:0000256" key="1">
    <source>
        <dbReference type="SAM" id="MobiDB-lite"/>
    </source>
</evidence>
<dbReference type="PANTHER" id="PTHR23011:SF28">
    <property type="entry name" value="CYCLIC NUCLEOTIDE-BINDING DOMAIN CONTAINING PROTEIN"/>
    <property type="match status" value="1"/>
</dbReference>
<dbReference type="InterPro" id="IPR014710">
    <property type="entry name" value="RmlC-like_jellyroll"/>
</dbReference>
<accession>A0AAD5X8M5</accession>
<sequence length="911" mass="101860">QSGIMEKLEIKPVSRSILSTATFKKDHHEQQQQQNRSISVNICKDSIIRNASQYSTNSATFPTDLPKISIFNKFAVAPIDRNSSLITAGVTSSSPSRSTSVSTAFFPHQTLLRTAIAINPNISCNDEMVVTKYGVKKISSGSLLLDHLGMELLQQQRQQSISSFQNLKEEELEDYTANSRCPSLCEKLPVLVTKDMIEEIQRDESVLNLLASLDEENNLQKKQFPTNTNDNEFLDHQCRQFSAQQQQLKSTSFSNNTRNAKRISVTPLTKQPKNINFQNKNINNDFGASGAEQITSLKSQSKQDQRKSAARSPPTRNRSTQKQQQEQIAAALEIHGAALKTARTAITNSLQTLNNNGISTFTTSLSKIPSEIKATSSFDAISAITSTENDHNNKEPPPPRKFSPNVITKPPPTHQLSSSTNNNSTIHSESLIGVHASLIIAIRQLAKNASRRVAARRMWAWAIAKVLRMVQTTLAIQKMQQNTLMSFVQNKDKATSDSNSNCWMENNRNHNNFRKTINNESNSNGTSKATSQNSIGSVNSRVLASLMKPPSSRTPQDIRVLEVLTKNMPGFSKYNVTVRKELARVVGYSRFDMNRTIIKEGHVAHNFYCILSGQVEVWKKVAAGSNDETGTTGMKFLDRMGVGATFGQVALVSENELRSATIITSIETEFLWLTRDDFEIVLKRETKRELDERRKYISQNPILGKLGSDAINNLAASAQTVEAAPDSVLVSEGEYLNQVLLIEGDCQLSKCVDFSKVQVRDHPTPQHNLHPFPLPRTITTPYHGPHEKTPRLVRIARYPDSELYGAAGILASVGTPNQIATLSTLLLDVNAAAKSLYSVTALTRVKYIAVNKHSFSKELIHFPQVLYEVVMRYIALKKIFCDTPKTQRLYLERNEWLRYKKRVMREFGFTV</sequence>
<dbReference type="EMBL" id="JADGJH010002254">
    <property type="protein sequence ID" value="KAJ3100923.1"/>
    <property type="molecule type" value="Genomic_DNA"/>
</dbReference>
<comment type="caution">
    <text evidence="3">The sequence shown here is derived from an EMBL/GenBank/DDBJ whole genome shotgun (WGS) entry which is preliminary data.</text>
</comment>
<proteinExistence type="predicted"/>
<dbReference type="InterPro" id="IPR018490">
    <property type="entry name" value="cNMP-bd_dom_sf"/>
</dbReference>
<feature type="compositionally biased region" description="Basic and acidic residues" evidence="1">
    <location>
        <begin position="388"/>
        <end position="398"/>
    </location>
</feature>
<feature type="non-terminal residue" evidence="3">
    <location>
        <position position="911"/>
    </location>
</feature>
<evidence type="ECO:0000313" key="4">
    <source>
        <dbReference type="Proteomes" id="UP001211907"/>
    </source>
</evidence>
<dbReference type="CDD" id="cd00038">
    <property type="entry name" value="CAP_ED"/>
    <property type="match status" value="1"/>
</dbReference>
<dbReference type="InterPro" id="IPR000595">
    <property type="entry name" value="cNMP-bd_dom"/>
</dbReference>
<keyword evidence="4" id="KW-1185">Reference proteome</keyword>
<gene>
    <name evidence="3" type="primary">CNBD2</name>
    <name evidence="3" type="ORF">HK100_004637</name>
</gene>
<protein>
    <submittedName>
        <fullName evidence="3">Cyclic nucleotide-binding domain-containing protein 2</fullName>
    </submittedName>
</protein>
<evidence type="ECO:0000313" key="3">
    <source>
        <dbReference type="EMBL" id="KAJ3100923.1"/>
    </source>
</evidence>
<dbReference type="Pfam" id="PF00027">
    <property type="entry name" value="cNMP_binding"/>
    <property type="match status" value="1"/>
</dbReference>
<dbReference type="PANTHER" id="PTHR23011">
    <property type="entry name" value="CYCLIC NUCLEOTIDE-BINDING DOMAIN CONTAINING PROTEIN"/>
    <property type="match status" value="1"/>
</dbReference>
<dbReference type="PROSITE" id="PS50042">
    <property type="entry name" value="CNMP_BINDING_3"/>
    <property type="match status" value="1"/>
</dbReference>
<dbReference type="Gene3D" id="2.60.120.10">
    <property type="entry name" value="Jelly Rolls"/>
    <property type="match status" value="2"/>
</dbReference>
<dbReference type="SMART" id="SM00100">
    <property type="entry name" value="cNMP"/>
    <property type="match status" value="1"/>
</dbReference>
<dbReference type="AlphaFoldDB" id="A0AAD5X8M5"/>
<dbReference type="SUPFAM" id="SSF51206">
    <property type="entry name" value="cAMP-binding domain-like"/>
    <property type="match status" value="2"/>
</dbReference>
<name>A0AAD5X8M5_9FUNG</name>
<feature type="compositionally biased region" description="Low complexity" evidence="1">
    <location>
        <begin position="270"/>
        <end position="284"/>
    </location>
</feature>
<dbReference type="Proteomes" id="UP001211907">
    <property type="component" value="Unassembled WGS sequence"/>
</dbReference>
<evidence type="ECO:0000259" key="2">
    <source>
        <dbReference type="PROSITE" id="PS50042"/>
    </source>
</evidence>
<feature type="domain" description="Cyclic nucleotide-binding" evidence="2">
    <location>
        <begin position="570"/>
        <end position="699"/>
    </location>
</feature>
<reference evidence="3" key="1">
    <citation type="submission" date="2020-05" db="EMBL/GenBank/DDBJ databases">
        <title>Phylogenomic resolution of chytrid fungi.</title>
        <authorList>
            <person name="Stajich J.E."/>
            <person name="Amses K."/>
            <person name="Simmons R."/>
            <person name="Seto K."/>
            <person name="Myers J."/>
            <person name="Bonds A."/>
            <person name="Quandt C.A."/>
            <person name="Barry K."/>
            <person name="Liu P."/>
            <person name="Grigoriev I."/>
            <person name="Longcore J.E."/>
            <person name="James T.Y."/>
        </authorList>
    </citation>
    <scope>NUCLEOTIDE SEQUENCE</scope>
    <source>
        <strain evidence="3">JEL0513</strain>
    </source>
</reference>
<organism evidence="3 4">
    <name type="scientific">Physocladia obscura</name>
    <dbReference type="NCBI Taxonomy" id="109957"/>
    <lineage>
        <taxon>Eukaryota</taxon>
        <taxon>Fungi</taxon>
        <taxon>Fungi incertae sedis</taxon>
        <taxon>Chytridiomycota</taxon>
        <taxon>Chytridiomycota incertae sedis</taxon>
        <taxon>Chytridiomycetes</taxon>
        <taxon>Chytridiales</taxon>
        <taxon>Chytriomycetaceae</taxon>
        <taxon>Physocladia</taxon>
    </lineage>
</organism>
<feature type="region of interest" description="Disordered" evidence="1">
    <location>
        <begin position="386"/>
        <end position="424"/>
    </location>
</feature>
<feature type="compositionally biased region" description="Polar residues" evidence="1">
    <location>
        <begin position="245"/>
        <end position="258"/>
    </location>
</feature>
<feature type="region of interest" description="Disordered" evidence="1">
    <location>
        <begin position="245"/>
        <end position="326"/>
    </location>
</feature>